<gene>
    <name evidence="8" type="primary">jg15712</name>
    <name evidence="8" type="ORF">PAEG_LOCUS24967</name>
</gene>
<dbReference type="Gene3D" id="2.60.120.290">
    <property type="entry name" value="Spermadhesin, CUB domain"/>
    <property type="match status" value="2"/>
</dbReference>
<proteinExistence type="predicted"/>
<feature type="region of interest" description="Disordered" evidence="4">
    <location>
        <begin position="643"/>
        <end position="675"/>
    </location>
</feature>
<comment type="caution">
    <text evidence="3">Lacks conserved residue(s) required for the propagation of feature annotation.</text>
</comment>
<feature type="chain" id="PRO_5035763039" evidence="6">
    <location>
        <begin position="20"/>
        <end position="766"/>
    </location>
</feature>
<dbReference type="Pfam" id="PF00431">
    <property type="entry name" value="CUB"/>
    <property type="match status" value="2"/>
</dbReference>
<dbReference type="InterPro" id="IPR035914">
    <property type="entry name" value="Sperma_CUB_dom_sf"/>
</dbReference>
<keyword evidence="9" id="KW-1185">Reference proteome</keyword>
<feature type="disulfide bond" evidence="3">
    <location>
        <begin position="420"/>
        <end position="438"/>
    </location>
</feature>
<dbReference type="InterPro" id="IPR036055">
    <property type="entry name" value="LDL_receptor-like_sf"/>
</dbReference>
<evidence type="ECO:0000259" key="7">
    <source>
        <dbReference type="PROSITE" id="PS01180"/>
    </source>
</evidence>
<protein>
    <submittedName>
        <fullName evidence="8">Jg15712 protein</fullName>
    </submittedName>
</protein>
<name>A0A8S4SGU5_9NEOP</name>
<accession>A0A8S4SGU5</accession>
<keyword evidence="2 3" id="KW-1015">Disulfide bond</keyword>
<evidence type="ECO:0000256" key="4">
    <source>
        <dbReference type="SAM" id="MobiDB-lite"/>
    </source>
</evidence>
<dbReference type="SMART" id="SM00042">
    <property type="entry name" value="CUB"/>
    <property type="match status" value="1"/>
</dbReference>
<feature type="domain" description="CUB" evidence="7">
    <location>
        <begin position="269"/>
        <end position="401"/>
    </location>
</feature>
<comment type="caution">
    <text evidence="8">The sequence shown here is derived from an EMBL/GenBank/DDBJ whole genome shotgun (WGS) entry which is preliminary data.</text>
</comment>
<feature type="domain" description="CUB" evidence="7">
    <location>
        <begin position="139"/>
        <end position="257"/>
    </location>
</feature>
<feature type="compositionally biased region" description="Basic and acidic residues" evidence="4">
    <location>
        <begin position="643"/>
        <end position="657"/>
    </location>
</feature>
<dbReference type="CDD" id="cd00041">
    <property type="entry name" value="CUB"/>
    <property type="match status" value="2"/>
</dbReference>
<dbReference type="PANTHER" id="PTHR24251">
    <property type="entry name" value="OVOCHYMASE-RELATED"/>
    <property type="match status" value="1"/>
</dbReference>
<dbReference type="CDD" id="cd00112">
    <property type="entry name" value="LDLa"/>
    <property type="match status" value="1"/>
</dbReference>
<feature type="region of interest" description="Disordered" evidence="4">
    <location>
        <begin position="728"/>
        <end position="766"/>
    </location>
</feature>
<keyword evidence="5" id="KW-0812">Transmembrane</keyword>
<feature type="transmembrane region" description="Helical" evidence="5">
    <location>
        <begin position="462"/>
        <end position="482"/>
    </location>
</feature>
<dbReference type="FunFam" id="2.60.120.290:FF:000005">
    <property type="entry name" value="Procollagen C-endopeptidase enhancer 1"/>
    <property type="match status" value="1"/>
</dbReference>
<evidence type="ECO:0000313" key="8">
    <source>
        <dbReference type="EMBL" id="CAH2265628.1"/>
    </source>
</evidence>
<dbReference type="PROSITE" id="PS50068">
    <property type="entry name" value="LDLRA_2"/>
    <property type="match status" value="1"/>
</dbReference>
<sequence>MSSPTVVLLFLAQIFYSVGIISNQTSNTNKHTIIHSKNDALQLIIKENVYGENLKTKTRTNLFKVMNYRDNDLYNLNYEKKYYRAKNSFDNMKNYHEVYKDNGNILNRHLNIHNDNPISSVKYFKKRKRVRRDEKAHKCDSFSYKKGKAYISHPHVGDSDSVNYSGNTICTTVIRASEGYIIKLTFVDMFHIEDHPECNYDYLEIRDGDKGYYNLLGKVCGEKFPSQITTTGPNAWMKFYSDDTIEYKGFRVQIDFIPKDTSVSVPESCVTELSGKYGRFDSDNLNEDCKDRTASRALDYLWSIDVPEGHKIYLNFTTYTVGEPNECDKNFVQVFGSVLEYEEKLAHYCGSVAMPVTTTGPSANPGEANEDEDLGNIMHVRLYAAREQKAKTFIDATFTAYRTLDLSKNNTCDAETEFDCEDNTCIDIALRCNNYANCRLKADEEKDLCKHTTESLIQQPRIQMIVSIFCVILSGISFVFFFKCIKKLYFDHKTIKEQIHQSCEDRLDSMIGSRLVLDSKKMQRVSEPRASLERENLTNEMFKQQRKLQQLVRPTSIDSDFMQETERDIEESLWRRNVDDVPKTENVRIERNERTRRKEQQELKTENNERPRRLEKELDDINIEVNKGHDHLPRLSEFSDKVLPKKKRREESKEINTSRDVSVGVPDTKQSGCQTRDSLFQTDPIMKSDGFGTTNGRRLSKFRQSGASISRSSPPQIKPSDIIIEVIRPITEEERKPQKKVPDPRPMSAETTRSAPDVIILAKPTL</sequence>
<evidence type="ECO:0000256" key="6">
    <source>
        <dbReference type="SAM" id="SignalP"/>
    </source>
</evidence>
<dbReference type="AlphaFoldDB" id="A0A8S4SGU5"/>
<dbReference type="InterPro" id="IPR000859">
    <property type="entry name" value="CUB_dom"/>
</dbReference>
<evidence type="ECO:0000256" key="1">
    <source>
        <dbReference type="ARBA" id="ARBA00022737"/>
    </source>
</evidence>
<reference evidence="8" key="1">
    <citation type="submission" date="2022-03" db="EMBL/GenBank/DDBJ databases">
        <authorList>
            <person name="Lindestad O."/>
        </authorList>
    </citation>
    <scope>NUCLEOTIDE SEQUENCE</scope>
</reference>
<evidence type="ECO:0000256" key="3">
    <source>
        <dbReference type="PROSITE-ProRule" id="PRU00124"/>
    </source>
</evidence>
<dbReference type="SMART" id="SM00192">
    <property type="entry name" value="LDLa"/>
    <property type="match status" value="1"/>
</dbReference>
<dbReference type="OrthoDB" id="9971251at2759"/>
<dbReference type="Gene3D" id="4.10.400.10">
    <property type="entry name" value="Low-density Lipoprotein Receptor"/>
    <property type="match status" value="1"/>
</dbReference>
<evidence type="ECO:0000256" key="2">
    <source>
        <dbReference type="ARBA" id="ARBA00023157"/>
    </source>
</evidence>
<dbReference type="PANTHER" id="PTHR24251:SF28">
    <property type="entry name" value="NEUROPILIN AND TOLLOID-LIKE, ISOFORM B"/>
    <property type="match status" value="1"/>
</dbReference>
<dbReference type="SUPFAM" id="SSF49854">
    <property type="entry name" value="Spermadhesin, CUB domain"/>
    <property type="match status" value="2"/>
</dbReference>
<dbReference type="EMBL" id="CAKXAJ010026285">
    <property type="protein sequence ID" value="CAH2265628.1"/>
    <property type="molecule type" value="Genomic_DNA"/>
</dbReference>
<evidence type="ECO:0000256" key="5">
    <source>
        <dbReference type="SAM" id="Phobius"/>
    </source>
</evidence>
<dbReference type="InterPro" id="IPR002172">
    <property type="entry name" value="LDrepeatLR_classA_rpt"/>
</dbReference>
<dbReference type="Proteomes" id="UP000838756">
    <property type="component" value="Unassembled WGS sequence"/>
</dbReference>
<feature type="signal peptide" evidence="6">
    <location>
        <begin position="1"/>
        <end position="19"/>
    </location>
</feature>
<feature type="compositionally biased region" description="Basic and acidic residues" evidence="4">
    <location>
        <begin position="730"/>
        <end position="743"/>
    </location>
</feature>
<organism evidence="8 9">
    <name type="scientific">Pararge aegeria aegeria</name>
    <dbReference type="NCBI Taxonomy" id="348720"/>
    <lineage>
        <taxon>Eukaryota</taxon>
        <taxon>Metazoa</taxon>
        <taxon>Ecdysozoa</taxon>
        <taxon>Arthropoda</taxon>
        <taxon>Hexapoda</taxon>
        <taxon>Insecta</taxon>
        <taxon>Pterygota</taxon>
        <taxon>Neoptera</taxon>
        <taxon>Endopterygota</taxon>
        <taxon>Lepidoptera</taxon>
        <taxon>Glossata</taxon>
        <taxon>Ditrysia</taxon>
        <taxon>Papilionoidea</taxon>
        <taxon>Nymphalidae</taxon>
        <taxon>Satyrinae</taxon>
        <taxon>Satyrini</taxon>
        <taxon>Parargina</taxon>
        <taxon>Pararge</taxon>
    </lineage>
</organism>
<keyword evidence="5" id="KW-1133">Transmembrane helix</keyword>
<dbReference type="PROSITE" id="PS01209">
    <property type="entry name" value="LDLRA_1"/>
    <property type="match status" value="1"/>
</dbReference>
<evidence type="ECO:0000313" key="9">
    <source>
        <dbReference type="Proteomes" id="UP000838756"/>
    </source>
</evidence>
<feature type="region of interest" description="Disordered" evidence="4">
    <location>
        <begin position="586"/>
        <end position="614"/>
    </location>
</feature>
<keyword evidence="1" id="KW-0677">Repeat</keyword>
<keyword evidence="6" id="KW-0732">Signal</keyword>
<keyword evidence="5" id="KW-0472">Membrane</keyword>
<dbReference type="InterPro" id="IPR023415">
    <property type="entry name" value="LDLR_class-A_CS"/>
</dbReference>
<dbReference type="PROSITE" id="PS01180">
    <property type="entry name" value="CUB"/>
    <property type="match status" value="2"/>
</dbReference>